<name>A0A1H5YHU9_9SPHI</name>
<accession>A0A1H5YHU9</accession>
<sequence>MGRKLNVPFEKYVNITNETDRGLVEFDFAVGDPTMYVELALPKKQFNEFCENNKVNFLTEDQLLAVANDKYKWKYGVLGTRTEVPDEDNEYEDEEDSVE</sequence>
<reference evidence="2" key="1">
    <citation type="submission" date="2016-10" db="EMBL/GenBank/DDBJ databases">
        <authorList>
            <person name="Varghese N."/>
            <person name="Submissions S."/>
        </authorList>
    </citation>
    <scope>NUCLEOTIDE SEQUENCE [LARGE SCALE GENOMIC DNA]</scope>
    <source>
        <strain evidence="2">DSM 22361</strain>
    </source>
</reference>
<dbReference type="InterPro" id="IPR010353">
    <property type="entry name" value="DmpK"/>
</dbReference>
<dbReference type="EMBL" id="FNUT01000006">
    <property type="protein sequence ID" value="SEG23564.1"/>
    <property type="molecule type" value="Genomic_DNA"/>
</dbReference>
<dbReference type="Pfam" id="PF06099">
    <property type="entry name" value="Phenol_hyd_sub"/>
    <property type="match status" value="1"/>
</dbReference>
<protein>
    <submittedName>
        <fullName evidence="1">Phenol hydroxylase P0 protein</fullName>
    </submittedName>
</protein>
<keyword evidence="2" id="KW-1185">Reference proteome</keyword>
<dbReference type="AlphaFoldDB" id="A0A1H5YHU9"/>
<dbReference type="Proteomes" id="UP000236731">
    <property type="component" value="Unassembled WGS sequence"/>
</dbReference>
<dbReference type="RefSeq" id="WP_103906195.1">
    <property type="nucleotide sequence ID" value="NZ_CP049246.1"/>
</dbReference>
<gene>
    <name evidence="1" type="ORF">SAMN05421877_1065</name>
</gene>
<dbReference type="OrthoDB" id="8564678at2"/>
<organism evidence="1 2">
    <name type="scientific">Sphingobacterium lactis</name>
    <dbReference type="NCBI Taxonomy" id="797291"/>
    <lineage>
        <taxon>Bacteria</taxon>
        <taxon>Pseudomonadati</taxon>
        <taxon>Bacteroidota</taxon>
        <taxon>Sphingobacteriia</taxon>
        <taxon>Sphingobacteriales</taxon>
        <taxon>Sphingobacteriaceae</taxon>
        <taxon>Sphingobacterium</taxon>
    </lineage>
</organism>
<evidence type="ECO:0000313" key="2">
    <source>
        <dbReference type="Proteomes" id="UP000236731"/>
    </source>
</evidence>
<proteinExistence type="predicted"/>
<evidence type="ECO:0000313" key="1">
    <source>
        <dbReference type="EMBL" id="SEG23564.1"/>
    </source>
</evidence>